<dbReference type="PROSITE" id="PS51257">
    <property type="entry name" value="PROKAR_LIPOPROTEIN"/>
    <property type="match status" value="1"/>
</dbReference>
<organism evidence="3 4">
    <name type="scientific">Naumannella halotolerans</name>
    <dbReference type="NCBI Taxonomy" id="993414"/>
    <lineage>
        <taxon>Bacteria</taxon>
        <taxon>Bacillati</taxon>
        <taxon>Actinomycetota</taxon>
        <taxon>Actinomycetes</taxon>
        <taxon>Propionibacteriales</taxon>
        <taxon>Propionibacteriaceae</taxon>
        <taxon>Naumannella</taxon>
    </lineage>
</organism>
<feature type="region of interest" description="Disordered" evidence="1">
    <location>
        <begin position="25"/>
        <end position="52"/>
    </location>
</feature>
<dbReference type="AlphaFoldDB" id="A0A4R7J974"/>
<reference evidence="3 4" key="1">
    <citation type="submission" date="2019-03" db="EMBL/GenBank/DDBJ databases">
        <title>Genomic Encyclopedia of Archaeal and Bacterial Type Strains, Phase II (KMG-II): from individual species to whole genera.</title>
        <authorList>
            <person name="Goeker M."/>
        </authorList>
    </citation>
    <scope>NUCLEOTIDE SEQUENCE [LARGE SCALE GENOMIC DNA]</scope>
    <source>
        <strain evidence="3 4">DSM 24323</strain>
    </source>
</reference>
<evidence type="ECO:0000256" key="1">
    <source>
        <dbReference type="SAM" id="MobiDB-lite"/>
    </source>
</evidence>
<feature type="chain" id="PRO_5039694937" description="Lipoprotein" evidence="2">
    <location>
        <begin position="21"/>
        <end position="328"/>
    </location>
</feature>
<accession>A0A4R7J974</accession>
<keyword evidence="2" id="KW-0732">Signal</keyword>
<gene>
    <name evidence="3" type="ORF">CLV29_1028</name>
</gene>
<feature type="signal peptide" evidence="2">
    <location>
        <begin position="1"/>
        <end position="20"/>
    </location>
</feature>
<dbReference type="EMBL" id="SOAW01000001">
    <property type="protein sequence ID" value="TDT33416.1"/>
    <property type="molecule type" value="Genomic_DNA"/>
</dbReference>
<evidence type="ECO:0000256" key="2">
    <source>
        <dbReference type="SAM" id="SignalP"/>
    </source>
</evidence>
<dbReference type="RefSeq" id="WP_133753937.1">
    <property type="nucleotide sequence ID" value="NZ_SOAW01000001.1"/>
</dbReference>
<evidence type="ECO:0000313" key="3">
    <source>
        <dbReference type="EMBL" id="TDT33416.1"/>
    </source>
</evidence>
<dbReference type="Proteomes" id="UP000295371">
    <property type="component" value="Unassembled WGS sequence"/>
</dbReference>
<proteinExistence type="predicted"/>
<evidence type="ECO:0000313" key="4">
    <source>
        <dbReference type="Proteomes" id="UP000295371"/>
    </source>
</evidence>
<sequence>MSHRPTILTASVLLSLLALAGCAGGSGDPTQPDPGAGDPADDGSSSAVYEFTREPPGMLTSLTVAIPDDLREAAGPDAEGLLVDSVTLTPHELDGVKHCAVNVAIEWADGALELANKPATSQADADADIEKWTNSFLDYFDVETTEEWIDLAERAQGGDAQAGQTIAEGMEAADQSHPYAANATRELREQGLAFEPRLFIEKMQELIAADANKPVDEAAEESEEANVAREGLGVPGSVYPLADLNESAPETGLYLAPDFASGINVGSCAANPTDDDATETFTFRTSQDGEGADFAEFDYTVLSDGSITVVEAEVEDYERDVNGDWIAK</sequence>
<dbReference type="OrthoDB" id="5115904at2"/>
<evidence type="ECO:0008006" key="5">
    <source>
        <dbReference type="Google" id="ProtNLM"/>
    </source>
</evidence>
<comment type="caution">
    <text evidence="3">The sequence shown here is derived from an EMBL/GenBank/DDBJ whole genome shotgun (WGS) entry which is preliminary data.</text>
</comment>
<feature type="compositionally biased region" description="Low complexity" evidence="1">
    <location>
        <begin position="33"/>
        <end position="47"/>
    </location>
</feature>
<keyword evidence="4" id="KW-1185">Reference proteome</keyword>
<name>A0A4R7J974_9ACTN</name>
<protein>
    <recommendedName>
        <fullName evidence="5">Lipoprotein</fullName>
    </recommendedName>
</protein>